<gene>
    <name evidence="1" type="ORF">EL18_02548</name>
</gene>
<protein>
    <submittedName>
        <fullName evidence="1">Uncharacterized protein</fullName>
    </submittedName>
</protein>
<reference evidence="1 2" key="1">
    <citation type="submission" date="2014-05" db="EMBL/GenBank/DDBJ databases">
        <title>Draft Genome Sequence of Nitratireductor basaltis Strain UMTGB225, A Marine Bacterium Isolated from Green Barrel Tunicate.</title>
        <authorList>
            <person name="Gan H.Y."/>
        </authorList>
    </citation>
    <scope>NUCLEOTIDE SEQUENCE [LARGE SCALE GENOMIC DNA]</scope>
    <source>
        <strain evidence="1 2">UMTGB225</strain>
    </source>
</reference>
<name>A0A084U5R3_9HYPH</name>
<evidence type="ECO:0000313" key="1">
    <source>
        <dbReference type="EMBL" id="KFB08299.1"/>
    </source>
</evidence>
<dbReference type="AlphaFoldDB" id="A0A084U5R3"/>
<sequence length="101" mass="11464">MRKRDRIALAYFEAVAITEGQTWPNHYWYSSITNCDVCSKPMGTERFMIDGPAESGPNARWGNMCVVCAHRYARVIDWGRAQLYEKDAAGHWKLISGGPPQ</sequence>
<dbReference type="Proteomes" id="UP000053675">
    <property type="component" value="Unassembled WGS sequence"/>
</dbReference>
<organism evidence="1 2">
    <name type="scientific">Nitratireductor basaltis</name>
    <dbReference type="NCBI Taxonomy" id="472175"/>
    <lineage>
        <taxon>Bacteria</taxon>
        <taxon>Pseudomonadati</taxon>
        <taxon>Pseudomonadota</taxon>
        <taxon>Alphaproteobacteria</taxon>
        <taxon>Hyphomicrobiales</taxon>
        <taxon>Phyllobacteriaceae</taxon>
        <taxon>Nitratireductor</taxon>
    </lineage>
</organism>
<evidence type="ECO:0000313" key="2">
    <source>
        <dbReference type="Proteomes" id="UP000053675"/>
    </source>
</evidence>
<proteinExistence type="predicted"/>
<comment type="caution">
    <text evidence="1">The sequence shown here is derived from an EMBL/GenBank/DDBJ whole genome shotgun (WGS) entry which is preliminary data.</text>
</comment>
<keyword evidence="2" id="KW-1185">Reference proteome</keyword>
<dbReference type="STRING" id="472175.EL18_02548"/>
<dbReference type="EMBL" id="JMQM01000002">
    <property type="protein sequence ID" value="KFB08299.1"/>
    <property type="molecule type" value="Genomic_DNA"/>
</dbReference>
<accession>A0A084U5R3</accession>